<evidence type="ECO:0000256" key="7">
    <source>
        <dbReference type="SAM" id="SignalP"/>
    </source>
</evidence>
<dbReference type="Pfam" id="PF01957">
    <property type="entry name" value="NfeD"/>
    <property type="match status" value="1"/>
</dbReference>
<feature type="chain" id="PRO_5019317090" evidence="7">
    <location>
        <begin position="34"/>
        <end position="456"/>
    </location>
</feature>
<dbReference type="InterPro" id="IPR012340">
    <property type="entry name" value="NA-bd_OB-fold"/>
</dbReference>
<proteinExistence type="predicted"/>
<dbReference type="Gene3D" id="2.40.50.140">
    <property type="entry name" value="Nucleic acid-binding proteins"/>
    <property type="match status" value="1"/>
</dbReference>
<feature type="transmembrane region" description="Helical" evidence="6">
    <location>
        <begin position="310"/>
        <end position="329"/>
    </location>
</feature>
<dbReference type="InterPro" id="IPR056738">
    <property type="entry name" value="NfeD1b_N"/>
</dbReference>
<dbReference type="Pfam" id="PF25145">
    <property type="entry name" value="NfeD1b_N"/>
    <property type="match status" value="1"/>
</dbReference>
<evidence type="ECO:0000256" key="3">
    <source>
        <dbReference type="ARBA" id="ARBA00022989"/>
    </source>
</evidence>
<keyword evidence="7" id="KW-0732">Signal</keyword>
<dbReference type="Gene3D" id="3.90.226.10">
    <property type="entry name" value="2-enoyl-CoA Hydratase, Chain A, domain 1"/>
    <property type="match status" value="1"/>
</dbReference>
<feature type="domain" description="NfeD-like C-terminal" evidence="8">
    <location>
        <begin position="396"/>
        <end position="450"/>
    </location>
</feature>
<evidence type="ECO:0000256" key="6">
    <source>
        <dbReference type="SAM" id="Phobius"/>
    </source>
</evidence>
<keyword evidence="4 6" id="KW-0472">Membrane</keyword>
<evidence type="ECO:0000259" key="8">
    <source>
        <dbReference type="Pfam" id="PF01957"/>
    </source>
</evidence>
<comment type="subcellular location">
    <subcellularLocation>
        <location evidence="1">Membrane</location>
        <topology evidence="1">Multi-pass membrane protein</topology>
    </subcellularLocation>
</comment>
<protein>
    <submittedName>
        <fullName evidence="11">Nodulation protein NfeD</fullName>
    </submittedName>
</protein>
<comment type="caution">
    <text evidence="11">The sequence shown here is derived from an EMBL/GenBank/DDBJ whole genome shotgun (WGS) entry which is preliminary data.</text>
</comment>
<sequence length="456" mass="47551">MKQSNALARISRRLTFCLAIAIALLNFQTSIHAQQAGRSTAIVLTLDGAIGPASASYIDNGLIEARARDAELVILEMDTPGGLDTSMRDIIQAILAMPVPVVTYVHPSGARAASAGTYIAYASHVAAMTPGTNLGAATPIQLGGGQSDPDEGTDRQEPASAGERKAVNDAVAYIRSLAELRGRNADWAEDAVRGAASLSAQAALERNVIQIVADNRADLLRQLHGMTVEIAGREHRIDTKGIAVTEIAPGLADKVLATITDPNVALILMMVGIYGLIFEFMNPGAMVPGTIGAISLLIGLYALAALPLDFAGAGLIVLGLALMVAEAFAPSFGILGMGGLLSFVLGAVILIDTDVPAFQINWSVIAALGVAGTAMIVVMARLGIRSHGIQVQTGEEELLGSRGEVLDWKNGKGHVFVHSERWSAEGPQALAKGAAIVVDAVNGLRLKVTREEPPDQ</sequence>
<feature type="transmembrane region" description="Helical" evidence="6">
    <location>
        <begin position="262"/>
        <end position="278"/>
    </location>
</feature>
<name>A0A437GUB8_9SPHN</name>
<evidence type="ECO:0000259" key="10">
    <source>
        <dbReference type="Pfam" id="PF25145"/>
    </source>
</evidence>
<gene>
    <name evidence="11" type="ORF">EKN06_14465</name>
</gene>
<feature type="transmembrane region" description="Helical" evidence="6">
    <location>
        <begin position="357"/>
        <end position="380"/>
    </location>
</feature>
<keyword evidence="2 6" id="KW-0812">Transmembrane</keyword>
<feature type="transmembrane region" description="Helical" evidence="6">
    <location>
        <begin position="334"/>
        <end position="351"/>
    </location>
</feature>
<evidence type="ECO:0000256" key="2">
    <source>
        <dbReference type="ARBA" id="ARBA00022692"/>
    </source>
</evidence>
<dbReference type="CDD" id="cd07020">
    <property type="entry name" value="Clp_protease_NfeD_1"/>
    <property type="match status" value="1"/>
</dbReference>
<evidence type="ECO:0000313" key="12">
    <source>
        <dbReference type="Proteomes" id="UP000283003"/>
    </source>
</evidence>
<dbReference type="FunFam" id="3.90.226.10:FF:000089">
    <property type="entry name" value="Membrane-bound serine protease"/>
    <property type="match status" value="1"/>
</dbReference>
<feature type="compositionally biased region" description="Basic and acidic residues" evidence="5">
    <location>
        <begin position="152"/>
        <end position="163"/>
    </location>
</feature>
<dbReference type="Pfam" id="PF24961">
    <property type="entry name" value="NfeD_membrane"/>
    <property type="match status" value="1"/>
</dbReference>
<evidence type="ECO:0000256" key="1">
    <source>
        <dbReference type="ARBA" id="ARBA00004141"/>
    </source>
</evidence>
<accession>A0A437GUB8</accession>
<dbReference type="InterPro" id="IPR052165">
    <property type="entry name" value="Membrane_assoc_protease"/>
</dbReference>
<feature type="domain" description="NfeD integral membrane" evidence="9">
    <location>
        <begin position="263"/>
        <end position="379"/>
    </location>
</feature>
<dbReference type="InterPro" id="IPR002810">
    <property type="entry name" value="NfeD-like_C"/>
</dbReference>
<dbReference type="GO" id="GO:0016020">
    <property type="term" value="C:membrane"/>
    <property type="evidence" value="ECO:0007669"/>
    <property type="project" value="UniProtKB-SubCell"/>
</dbReference>
<evidence type="ECO:0000313" key="11">
    <source>
        <dbReference type="EMBL" id="RVQ65001.1"/>
    </source>
</evidence>
<dbReference type="OrthoDB" id="5289056at2"/>
<organism evidence="11 12">
    <name type="scientific">Croceicoccus ponticola</name>
    <dbReference type="NCBI Taxonomy" id="2217664"/>
    <lineage>
        <taxon>Bacteria</taxon>
        <taxon>Pseudomonadati</taxon>
        <taxon>Pseudomonadota</taxon>
        <taxon>Alphaproteobacteria</taxon>
        <taxon>Sphingomonadales</taxon>
        <taxon>Erythrobacteraceae</taxon>
        <taxon>Croceicoccus</taxon>
    </lineage>
</organism>
<evidence type="ECO:0000256" key="5">
    <source>
        <dbReference type="SAM" id="MobiDB-lite"/>
    </source>
</evidence>
<dbReference type="AlphaFoldDB" id="A0A437GUB8"/>
<feature type="signal peptide" evidence="7">
    <location>
        <begin position="1"/>
        <end position="33"/>
    </location>
</feature>
<feature type="domain" description="NfeD1b N-terminal" evidence="10">
    <location>
        <begin position="51"/>
        <end position="222"/>
    </location>
</feature>
<keyword evidence="3 6" id="KW-1133">Transmembrane helix</keyword>
<dbReference type="Proteomes" id="UP000283003">
    <property type="component" value="Unassembled WGS sequence"/>
</dbReference>
<dbReference type="InterPro" id="IPR029045">
    <property type="entry name" value="ClpP/crotonase-like_dom_sf"/>
</dbReference>
<reference evidence="11 12" key="1">
    <citation type="submission" date="2018-12" db="EMBL/GenBank/DDBJ databases">
        <title>Croceicoccus ponticola sp. nov., a lipolytic bacterium isolated from seawater.</title>
        <authorList>
            <person name="Yoon J.-H."/>
        </authorList>
    </citation>
    <scope>NUCLEOTIDE SEQUENCE [LARGE SCALE GENOMIC DNA]</scope>
    <source>
        <strain evidence="11 12">GM-16</strain>
    </source>
</reference>
<dbReference type="SUPFAM" id="SSF52096">
    <property type="entry name" value="ClpP/crotonase"/>
    <property type="match status" value="1"/>
</dbReference>
<dbReference type="EMBL" id="RXOL01000010">
    <property type="protein sequence ID" value="RVQ65001.1"/>
    <property type="molecule type" value="Genomic_DNA"/>
</dbReference>
<dbReference type="SUPFAM" id="SSF141322">
    <property type="entry name" value="NfeD domain-like"/>
    <property type="match status" value="1"/>
</dbReference>
<evidence type="ECO:0000256" key="4">
    <source>
        <dbReference type="ARBA" id="ARBA00023136"/>
    </source>
</evidence>
<dbReference type="InterPro" id="IPR056739">
    <property type="entry name" value="NfeD_membrane"/>
</dbReference>
<evidence type="ECO:0000259" key="9">
    <source>
        <dbReference type="Pfam" id="PF24961"/>
    </source>
</evidence>
<dbReference type="PANTHER" id="PTHR33507">
    <property type="entry name" value="INNER MEMBRANE PROTEIN YBBJ"/>
    <property type="match status" value="1"/>
</dbReference>
<dbReference type="PANTHER" id="PTHR33507:SF4">
    <property type="entry name" value="NODULATION COMPETITIVENESS PROTEIN NFED"/>
    <property type="match status" value="1"/>
</dbReference>
<keyword evidence="12" id="KW-1185">Reference proteome</keyword>
<feature type="region of interest" description="Disordered" evidence="5">
    <location>
        <begin position="137"/>
        <end position="163"/>
    </location>
</feature>